<feature type="transmembrane region" description="Helical" evidence="8">
    <location>
        <begin position="93"/>
        <end position="112"/>
    </location>
</feature>
<dbReference type="Pfam" id="PF13231">
    <property type="entry name" value="PMT_2"/>
    <property type="match status" value="1"/>
</dbReference>
<gene>
    <name evidence="10" type="ORF">J0A67_20160</name>
</gene>
<evidence type="ECO:0000256" key="8">
    <source>
        <dbReference type="SAM" id="Phobius"/>
    </source>
</evidence>
<keyword evidence="11" id="KW-1185">Reference proteome</keyword>
<keyword evidence="2" id="KW-1003">Cell membrane</keyword>
<evidence type="ECO:0000313" key="11">
    <source>
        <dbReference type="Proteomes" id="UP000664698"/>
    </source>
</evidence>
<evidence type="ECO:0000259" key="9">
    <source>
        <dbReference type="Pfam" id="PF13231"/>
    </source>
</evidence>
<dbReference type="PANTHER" id="PTHR33908">
    <property type="entry name" value="MANNOSYLTRANSFERASE YKCB-RELATED"/>
    <property type="match status" value="1"/>
</dbReference>
<evidence type="ECO:0000256" key="2">
    <source>
        <dbReference type="ARBA" id="ARBA00022475"/>
    </source>
</evidence>
<name>A0ABS3BV87_9BACT</name>
<reference evidence="10 11" key="1">
    <citation type="submission" date="2021-03" db="EMBL/GenBank/DDBJ databases">
        <title>novel species isolated from a fishpond in China.</title>
        <authorList>
            <person name="Lu H."/>
            <person name="Cai Z."/>
        </authorList>
    </citation>
    <scope>NUCLEOTIDE SEQUENCE [LARGE SCALE GENOMIC DNA]</scope>
    <source>
        <strain evidence="10 11">JCM 31546</strain>
    </source>
</reference>
<feature type="transmembrane region" description="Helical" evidence="8">
    <location>
        <begin position="190"/>
        <end position="209"/>
    </location>
</feature>
<feature type="transmembrane region" description="Helical" evidence="8">
    <location>
        <begin position="321"/>
        <end position="340"/>
    </location>
</feature>
<evidence type="ECO:0000256" key="7">
    <source>
        <dbReference type="ARBA" id="ARBA00023136"/>
    </source>
</evidence>
<dbReference type="InterPro" id="IPR038731">
    <property type="entry name" value="RgtA/B/C-like"/>
</dbReference>
<dbReference type="PANTHER" id="PTHR33908:SF11">
    <property type="entry name" value="MEMBRANE PROTEIN"/>
    <property type="match status" value="1"/>
</dbReference>
<comment type="caution">
    <text evidence="10">The sequence shown here is derived from an EMBL/GenBank/DDBJ whole genome shotgun (WGS) entry which is preliminary data.</text>
</comment>
<evidence type="ECO:0000313" key="10">
    <source>
        <dbReference type="EMBL" id="MBN7803200.1"/>
    </source>
</evidence>
<keyword evidence="4" id="KW-0808">Transferase</keyword>
<evidence type="ECO:0000256" key="1">
    <source>
        <dbReference type="ARBA" id="ARBA00004651"/>
    </source>
</evidence>
<evidence type="ECO:0000256" key="5">
    <source>
        <dbReference type="ARBA" id="ARBA00022692"/>
    </source>
</evidence>
<dbReference type="RefSeq" id="WP_206571195.1">
    <property type="nucleotide sequence ID" value="NZ_JAFKCW010000005.1"/>
</dbReference>
<feature type="domain" description="Glycosyltransferase RgtA/B/C/D-like" evidence="9">
    <location>
        <begin position="50"/>
        <end position="207"/>
    </location>
</feature>
<protein>
    <submittedName>
        <fullName evidence="10">Glycosyltransferase family 39 protein</fullName>
    </submittedName>
</protein>
<feature type="transmembrane region" description="Helical" evidence="8">
    <location>
        <begin position="69"/>
        <end position="87"/>
    </location>
</feature>
<comment type="subcellular location">
    <subcellularLocation>
        <location evidence="1">Cell membrane</location>
        <topology evidence="1">Multi-pass membrane protein</topology>
    </subcellularLocation>
</comment>
<feature type="transmembrane region" description="Helical" evidence="8">
    <location>
        <begin position="147"/>
        <end position="178"/>
    </location>
</feature>
<accession>A0ABS3BV87</accession>
<keyword evidence="5 8" id="KW-0812">Transmembrane</keyword>
<evidence type="ECO:0000256" key="6">
    <source>
        <dbReference type="ARBA" id="ARBA00022989"/>
    </source>
</evidence>
<evidence type="ECO:0000256" key="3">
    <source>
        <dbReference type="ARBA" id="ARBA00022676"/>
    </source>
</evidence>
<dbReference type="Proteomes" id="UP000664698">
    <property type="component" value="Unassembled WGS sequence"/>
</dbReference>
<dbReference type="EMBL" id="JAFKCW010000005">
    <property type="protein sequence ID" value="MBN7803200.1"/>
    <property type="molecule type" value="Genomic_DNA"/>
</dbReference>
<evidence type="ECO:0000256" key="4">
    <source>
        <dbReference type="ARBA" id="ARBA00022679"/>
    </source>
</evidence>
<keyword evidence="7 8" id="KW-0472">Membrane</keyword>
<feature type="transmembrane region" description="Helical" evidence="8">
    <location>
        <begin position="291"/>
        <end position="309"/>
    </location>
</feature>
<keyword evidence="6 8" id="KW-1133">Transmembrane helix</keyword>
<organism evidence="10 11">
    <name type="scientific">Algoriphagus aestuariicola</name>
    <dbReference type="NCBI Taxonomy" id="1852016"/>
    <lineage>
        <taxon>Bacteria</taxon>
        <taxon>Pseudomonadati</taxon>
        <taxon>Bacteroidota</taxon>
        <taxon>Cytophagia</taxon>
        <taxon>Cytophagales</taxon>
        <taxon>Cyclobacteriaceae</taxon>
        <taxon>Algoriphagus</taxon>
    </lineage>
</organism>
<feature type="transmembrane region" description="Helical" evidence="8">
    <location>
        <begin position="124"/>
        <end position="141"/>
    </location>
</feature>
<sequence length="515" mass="59786">MKKENFLLCFFILLKFALQYAVVHPDFDLHRDEFLHLDQADHLAWGYLSVPPVTSWISVLIRWLGNGEFWVRFFPALIGAFTIWAVWNLVKKLGGNLFAQSLAAVAMLSSAMIRLNILFQPNSLDILCWTLVFYTLVRFFQTQNPKWLYLLAISFAFGFLNKYNIVFLAMGLFPALLITPRRTVFQNKHLYFALLLAILLVLPNLVWQYQNGFPVITHMNLLSKYQLVNISRMGFLMEQLLFFYPALFIWVSGLIALLLARRFSSYRFIFWTFVLTIGIFTYFQAKAYYAIGLYPVLLAFGAVLISEWLENGWKRRLKPVALALPPLLFLPALPLIHPYYSPERILKNPPAYSLLGLNRWEDGKDHPIPQDFADMLGWSELAHHVDSAYLMMPKSGRTLIICDNYGQAGAINYYSKIPGLQALTMHADYLYWFDLETKVDNLILVWERDEEITDRELNFFEEYREIGKITHPLAREIGTTVLYLRGAKVDINGILKEEIAEEKKVWENGNSVKEE</sequence>
<feature type="transmembrane region" description="Helical" evidence="8">
    <location>
        <begin position="43"/>
        <end position="64"/>
    </location>
</feature>
<proteinExistence type="predicted"/>
<dbReference type="InterPro" id="IPR050297">
    <property type="entry name" value="LipidA_mod_glycosyltrf_83"/>
</dbReference>
<feature type="transmembrane region" description="Helical" evidence="8">
    <location>
        <begin position="268"/>
        <end position="285"/>
    </location>
</feature>
<keyword evidence="3" id="KW-0328">Glycosyltransferase</keyword>
<feature type="transmembrane region" description="Helical" evidence="8">
    <location>
        <begin position="241"/>
        <end position="261"/>
    </location>
</feature>